<comment type="pathway">
    <text evidence="5">Purine metabolism; XMP biosynthesis via salvage pathway; XMP from xanthine: step 1/1.</text>
</comment>
<comment type="similarity">
    <text evidence="5">Belongs to the purine/pyrimidine phosphoribosyltransferase family. Xpt subfamily.</text>
</comment>
<keyword evidence="2 5" id="KW-0328">Glycosyltransferase</keyword>
<evidence type="ECO:0000313" key="9">
    <source>
        <dbReference type="Proteomes" id="UP000266172"/>
    </source>
</evidence>
<feature type="binding site" evidence="5">
    <location>
        <position position="156"/>
    </location>
    <ligand>
        <name>xanthine</name>
        <dbReference type="ChEBI" id="CHEBI:17712"/>
    </ligand>
</feature>
<dbReference type="HAMAP" id="MF_01184">
    <property type="entry name" value="XPRTase"/>
    <property type="match status" value="1"/>
</dbReference>
<feature type="domain" description="Phosphoribosyltransferase" evidence="7">
    <location>
        <begin position="37"/>
        <end position="161"/>
    </location>
</feature>
<dbReference type="Proteomes" id="UP000266172">
    <property type="component" value="Unassembled WGS sequence"/>
</dbReference>
<evidence type="ECO:0000256" key="1">
    <source>
        <dbReference type="ARBA" id="ARBA00022490"/>
    </source>
</evidence>
<keyword evidence="1 5" id="KW-0963">Cytoplasm</keyword>
<organism evidence="8 9">
    <name type="scientific">Roseburia hominis</name>
    <dbReference type="NCBI Taxonomy" id="301301"/>
    <lineage>
        <taxon>Bacteria</taxon>
        <taxon>Bacillati</taxon>
        <taxon>Bacillota</taxon>
        <taxon>Clostridia</taxon>
        <taxon>Lachnospirales</taxon>
        <taxon>Lachnospiraceae</taxon>
        <taxon>Roseburia</taxon>
    </lineage>
</organism>
<comment type="subcellular location">
    <subcellularLocation>
        <location evidence="5">Cytoplasm</location>
    </subcellularLocation>
</comment>
<dbReference type="GO" id="GO:0005737">
    <property type="term" value="C:cytoplasm"/>
    <property type="evidence" value="ECO:0007669"/>
    <property type="project" value="UniProtKB-SubCell"/>
</dbReference>
<dbReference type="InterPro" id="IPR029057">
    <property type="entry name" value="PRTase-like"/>
</dbReference>
<dbReference type="EC" id="2.4.2.22" evidence="5 6"/>
<feature type="binding site" evidence="5">
    <location>
        <position position="20"/>
    </location>
    <ligand>
        <name>xanthine</name>
        <dbReference type="ChEBI" id="CHEBI:17712"/>
    </ligand>
</feature>
<dbReference type="GO" id="GO:0032265">
    <property type="term" value="P:XMP salvage"/>
    <property type="evidence" value="ECO:0007669"/>
    <property type="project" value="UniProtKB-UniRule"/>
</dbReference>
<feature type="binding site" evidence="5">
    <location>
        <begin position="128"/>
        <end position="132"/>
    </location>
    <ligand>
        <name>5-phospho-alpha-D-ribose 1-diphosphate</name>
        <dbReference type="ChEBI" id="CHEBI:58017"/>
    </ligand>
</feature>
<keyword evidence="3 5" id="KW-0808">Transferase</keyword>
<comment type="function">
    <text evidence="5">Converts the preformed base xanthine, a product of nucleic acid breakdown, to xanthosine 5'-monophosphate (XMP), so it can be reused for RNA or DNA synthesis.</text>
</comment>
<gene>
    <name evidence="5" type="primary">xpt</name>
    <name evidence="8" type="ORF">DWX93_01835</name>
</gene>
<evidence type="ECO:0000259" key="7">
    <source>
        <dbReference type="Pfam" id="PF00156"/>
    </source>
</evidence>
<dbReference type="PANTHER" id="PTHR43864:SF1">
    <property type="entry name" value="XANTHINE PHOSPHORIBOSYLTRANSFERASE"/>
    <property type="match status" value="1"/>
</dbReference>
<evidence type="ECO:0000313" key="8">
    <source>
        <dbReference type="EMBL" id="RGS42100.1"/>
    </source>
</evidence>
<dbReference type="GO" id="GO:0006166">
    <property type="term" value="P:purine ribonucleoside salvage"/>
    <property type="evidence" value="ECO:0007669"/>
    <property type="project" value="UniProtKB-KW"/>
</dbReference>
<dbReference type="GO" id="GO:0000310">
    <property type="term" value="F:xanthine phosphoribosyltransferase activity"/>
    <property type="evidence" value="ECO:0007669"/>
    <property type="project" value="UniProtKB-UniRule"/>
</dbReference>
<protein>
    <recommendedName>
        <fullName evidence="5 6">Xanthine phosphoribosyltransferase</fullName>
        <shortName evidence="5">XPRTase</shortName>
        <ecNumber evidence="5 6">2.4.2.22</ecNumber>
    </recommendedName>
</protein>
<comment type="caution">
    <text evidence="8">The sequence shown here is derived from an EMBL/GenBank/DDBJ whole genome shotgun (WGS) entry which is preliminary data.</text>
</comment>
<proteinExistence type="inferred from homology"/>
<evidence type="ECO:0000256" key="6">
    <source>
        <dbReference type="NCBIfam" id="TIGR01744"/>
    </source>
</evidence>
<dbReference type="SUPFAM" id="SSF53271">
    <property type="entry name" value="PRTase-like"/>
    <property type="match status" value="1"/>
</dbReference>
<name>A0A395V9Y5_9FIRM</name>
<comment type="subunit">
    <text evidence="5">Homodimer.</text>
</comment>
<dbReference type="InterPro" id="IPR050118">
    <property type="entry name" value="Pur/Pyrimidine_PRTase"/>
</dbReference>
<dbReference type="NCBIfam" id="NF006671">
    <property type="entry name" value="PRK09219.1"/>
    <property type="match status" value="1"/>
</dbReference>
<dbReference type="AlphaFoldDB" id="A0A395V9Y5"/>
<dbReference type="CDD" id="cd06223">
    <property type="entry name" value="PRTases_typeI"/>
    <property type="match status" value="1"/>
</dbReference>
<evidence type="ECO:0000256" key="2">
    <source>
        <dbReference type="ARBA" id="ARBA00022676"/>
    </source>
</evidence>
<dbReference type="Pfam" id="PF00156">
    <property type="entry name" value="Pribosyltran"/>
    <property type="match status" value="1"/>
</dbReference>
<dbReference type="Gene3D" id="3.40.50.2020">
    <property type="match status" value="1"/>
</dbReference>
<dbReference type="EMBL" id="QRVL01000001">
    <property type="protein sequence ID" value="RGS42100.1"/>
    <property type="molecule type" value="Genomic_DNA"/>
</dbReference>
<accession>A0A395V9Y5</accession>
<evidence type="ECO:0000256" key="3">
    <source>
        <dbReference type="ARBA" id="ARBA00022679"/>
    </source>
</evidence>
<comment type="catalytic activity">
    <reaction evidence="5">
        <text>XMP + diphosphate = xanthine + 5-phospho-alpha-D-ribose 1-diphosphate</text>
        <dbReference type="Rhea" id="RHEA:10800"/>
        <dbReference type="ChEBI" id="CHEBI:17712"/>
        <dbReference type="ChEBI" id="CHEBI:33019"/>
        <dbReference type="ChEBI" id="CHEBI:57464"/>
        <dbReference type="ChEBI" id="CHEBI:58017"/>
        <dbReference type="EC" id="2.4.2.22"/>
    </reaction>
</comment>
<reference evidence="8 9" key="1">
    <citation type="submission" date="2018-08" db="EMBL/GenBank/DDBJ databases">
        <title>A genome reference for cultivated species of the human gut microbiota.</title>
        <authorList>
            <person name="Zou Y."/>
            <person name="Xue W."/>
            <person name="Luo G."/>
        </authorList>
    </citation>
    <scope>NUCLEOTIDE SEQUENCE [LARGE SCALE GENOMIC DNA]</scope>
    <source>
        <strain evidence="8 9">AF22-12AC</strain>
    </source>
</reference>
<dbReference type="UniPathway" id="UPA00602">
    <property type="reaction ID" value="UER00658"/>
</dbReference>
<feature type="binding site" evidence="5">
    <location>
        <position position="27"/>
    </location>
    <ligand>
        <name>xanthine</name>
        <dbReference type="ChEBI" id="CHEBI:17712"/>
    </ligand>
</feature>
<dbReference type="InterPro" id="IPR010079">
    <property type="entry name" value="Xanthine_PRibTrfase"/>
</dbReference>
<evidence type="ECO:0000256" key="5">
    <source>
        <dbReference type="HAMAP-Rule" id="MF_01184"/>
    </source>
</evidence>
<dbReference type="InterPro" id="IPR000836">
    <property type="entry name" value="PRTase_dom"/>
</dbReference>
<dbReference type="GO" id="GO:0046110">
    <property type="term" value="P:xanthine metabolic process"/>
    <property type="evidence" value="ECO:0007669"/>
    <property type="project" value="UniProtKB-UniRule"/>
</dbReference>
<dbReference type="PANTHER" id="PTHR43864">
    <property type="entry name" value="HYPOXANTHINE/GUANINE PHOSPHORIBOSYLTRANSFERASE"/>
    <property type="match status" value="1"/>
</dbReference>
<dbReference type="NCBIfam" id="TIGR01744">
    <property type="entry name" value="XPRTase"/>
    <property type="match status" value="1"/>
</dbReference>
<sequence>MKLLEEKILSEGKALNKDILKVDSFINHQVDPVFMAQIGEAFAAHFKGRGITKVVTIESSGIAPALMTASALGVPMVILKKQPSQILNDNLYQTVITSFTKETNYELTLSKKYISEEDHVLIIDDFLANGEAATGAIRLLRLAHATIAGLGVLVEKSFQPGRKKLIDQGTEVYALARVGAMDTDHIEFLPADDE</sequence>
<dbReference type="RefSeq" id="WP_118096447.1">
    <property type="nucleotide sequence ID" value="NZ_QRVL01000001.1"/>
</dbReference>
<keyword evidence="4 5" id="KW-0660">Purine salvage</keyword>
<evidence type="ECO:0000256" key="4">
    <source>
        <dbReference type="ARBA" id="ARBA00022726"/>
    </source>
</evidence>